<keyword evidence="14" id="KW-1185">Reference proteome</keyword>
<evidence type="ECO:0000256" key="1">
    <source>
        <dbReference type="ARBA" id="ARBA00004496"/>
    </source>
</evidence>
<evidence type="ECO:0000259" key="12">
    <source>
        <dbReference type="Pfam" id="PF19282"/>
    </source>
</evidence>
<dbReference type="GO" id="GO:0071528">
    <property type="term" value="P:tRNA re-export from nucleus"/>
    <property type="evidence" value="ECO:0007669"/>
    <property type="project" value="UniProtKB-UniRule"/>
</dbReference>
<keyword evidence="6 10" id="KW-0694">RNA-binding</keyword>
<dbReference type="SUPFAM" id="SSF48371">
    <property type="entry name" value="ARM repeat"/>
    <property type="match status" value="1"/>
</dbReference>
<dbReference type="EMBL" id="CAJPVJ010000801">
    <property type="protein sequence ID" value="CAG2163424.1"/>
    <property type="molecule type" value="Genomic_DNA"/>
</dbReference>
<evidence type="ECO:0000256" key="3">
    <source>
        <dbReference type="ARBA" id="ARBA00022448"/>
    </source>
</evidence>
<accession>A0A7R9QCZ3</accession>
<evidence type="ECO:0000256" key="9">
    <source>
        <dbReference type="ARBA" id="ARBA00032199"/>
    </source>
</evidence>
<comment type="subcellular location">
    <subcellularLocation>
        <location evidence="1 10">Cytoplasm</location>
    </subcellularLocation>
    <subcellularLocation>
        <location evidence="10">Nucleus</location>
    </subcellularLocation>
    <text evidence="10">Shuttles between the nucleus and the cytoplasm.</text>
</comment>
<dbReference type="AlphaFoldDB" id="A0A7R9QCZ3"/>
<dbReference type="GO" id="GO:0031267">
    <property type="term" value="F:small GTPase binding"/>
    <property type="evidence" value="ECO:0007669"/>
    <property type="project" value="InterPro"/>
</dbReference>
<dbReference type="InterPro" id="IPR011989">
    <property type="entry name" value="ARM-like"/>
</dbReference>
<keyword evidence="7 10" id="KW-0539">Nucleus</keyword>
<dbReference type="GO" id="GO:0005737">
    <property type="term" value="C:cytoplasm"/>
    <property type="evidence" value="ECO:0007669"/>
    <property type="project" value="UniProtKB-SubCell"/>
</dbReference>
<dbReference type="Pfam" id="PF08389">
    <property type="entry name" value="Xpo1"/>
    <property type="match status" value="1"/>
</dbReference>
<evidence type="ECO:0000256" key="8">
    <source>
        <dbReference type="ARBA" id="ARBA00029784"/>
    </source>
</evidence>
<keyword evidence="4 10" id="KW-0963">Cytoplasm</keyword>
<organism evidence="13">
    <name type="scientific">Oppiella nova</name>
    <dbReference type="NCBI Taxonomy" id="334625"/>
    <lineage>
        <taxon>Eukaryota</taxon>
        <taxon>Metazoa</taxon>
        <taxon>Ecdysozoa</taxon>
        <taxon>Arthropoda</taxon>
        <taxon>Chelicerata</taxon>
        <taxon>Arachnida</taxon>
        <taxon>Acari</taxon>
        <taxon>Acariformes</taxon>
        <taxon>Sarcoptiformes</taxon>
        <taxon>Oribatida</taxon>
        <taxon>Brachypylina</taxon>
        <taxon>Oppioidea</taxon>
        <taxon>Oppiidae</taxon>
        <taxon>Oppiella</taxon>
    </lineage>
</organism>
<dbReference type="InterPro" id="IPR016024">
    <property type="entry name" value="ARM-type_fold"/>
</dbReference>
<protein>
    <recommendedName>
        <fullName evidence="2 10">Exportin-T</fullName>
    </recommendedName>
    <alternativeName>
        <fullName evidence="8 10">Exportin(tRNA)</fullName>
    </alternativeName>
    <alternativeName>
        <fullName evidence="9 10">tRNA exportin</fullName>
    </alternativeName>
</protein>
<evidence type="ECO:0000313" key="13">
    <source>
        <dbReference type="EMBL" id="CAD7641250.1"/>
    </source>
</evidence>
<feature type="domain" description="Exportin-1/Importin-beta-like" evidence="11">
    <location>
        <begin position="95"/>
        <end position="243"/>
    </location>
</feature>
<dbReference type="InterPro" id="IPR040017">
    <property type="entry name" value="XPOT"/>
</dbReference>
<proteinExistence type="inferred from homology"/>
<dbReference type="GO" id="GO:0005643">
    <property type="term" value="C:nuclear pore"/>
    <property type="evidence" value="ECO:0007669"/>
    <property type="project" value="TreeGrafter"/>
</dbReference>
<name>A0A7R9QCZ3_9ACAR</name>
<dbReference type="GO" id="GO:0000049">
    <property type="term" value="F:tRNA binding"/>
    <property type="evidence" value="ECO:0007669"/>
    <property type="project" value="UniProtKB-UniRule"/>
</dbReference>
<dbReference type="PANTHER" id="PTHR15952">
    <property type="entry name" value="EXPORTIN-T/LOS1"/>
    <property type="match status" value="1"/>
</dbReference>
<dbReference type="InterPro" id="IPR045546">
    <property type="entry name" value="Exportin-T_C"/>
</dbReference>
<keyword evidence="3 10" id="KW-0813">Transport</keyword>
<gene>
    <name evidence="13" type="ORF">ONB1V03_LOCUS3000</name>
</gene>
<dbReference type="OrthoDB" id="26399at2759"/>
<dbReference type="Gene3D" id="1.25.10.10">
    <property type="entry name" value="Leucine-rich Repeat Variant"/>
    <property type="match status" value="1"/>
</dbReference>
<evidence type="ECO:0000313" key="14">
    <source>
        <dbReference type="Proteomes" id="UP000728032"/>
    </source>
</evidence>
<comment type="similarity">
    <text evidence="10">Belongs to the exportin family.</text>
</comment>
<dbReference type="PANTHER" id="PTHR15952:SF11">
    <property type="entry name" value="EXPORTIN-T"/>
    <property type="match status" value="1"/>
</dbReference>
<evidence type="ECO:0000256" key="6">
    <source>
        <dbReference type="ARBA" id="ARBA00022884"/>
    </source>
</evidence>
<dbReference type="GO" id="GO:0016363">
    <property type="term" value="C:nuclear matrix"/>
    <property type="evidence" value="ECO:0007669"/>
    <property type="project" value="TreeGrafter"/>
</dbReference>
<reference evidence="13" key="1">
    <citation type="submission" date="2020-11" db="EMBL/GenBank/DDBJ databases">
        <authorList>
            <person name="Tran Van P."/>
        </authorList>
    </citation>
    <scope>NUCLEOTIDE SEQUENCE</scope>
</reference>
<dbReference type="Pfam" id="PF19282">
    <property type="entry name" value="Exportin-T"/>
    <property type="match status" value="1"/>
</dbReference>
<feature type="domain" description="Exportin-T C-terminal" evidence="12">
    <location>
        <begin position="338"/>
        <end position="1037"/>
    </location>
</feature>
<dbReference type="EMBL" id="OC915626">
    <property type="protein sequence ID" value="CAD7641250.1"/>
    <property type="molecule type" value="Genomic_DNA"/>
</dbReference>
<dbReference type="InterPro" id="IPR013598">
    <property type="entry name" value="Exportin-1/Importin-b-like"/>
</dbReference>
<evidence type="ECO:0000259" key="11">
    <source>
        <dbReference type="Pfam" id="PF08389"/>
    </source>
</evidence>
<sequence>MDLRLISNYSLRSDASLQKETIEYFERLKSDELGWKLCVECLVSRHVTDESAVFFCLQVIEHYIKTRYASDGEDMRAILRRFLFEWFQWSHVSSAYIHNKFAYVVNSVFLLDFPLQKWNTFFTDILGVCQNQQNCDLFLRILLQINGDVADREIPRSAKEMERNTIIKDLMRETCVQELADFWLNVINTYRESSPTTVCLCLEVIGAYVAWIDINLITNDSIMTNLFNLFPIDTFRCSVTDCFNGILHKGMDSLAKTQLIEQFMNVESIKHKLSLICDSMKANESQDNDLFVVKFSKLMNTIGIELIEAFKKFKTKNDANNPQLNKSWHSEAITFISNAIESKFTILCQFLSHKSNTVSLQIHPFTREYIQWAKNTLTKKDDNSSAVDKTLEEKLLIFLRIIIEKCKYPMDHDFSLEEETTFEEFRKSCKVLFDNLMLLNSTVVINFICTQLIEPLLMNWRMSGSAYTFADIEICLHYFYLIGENLSFLNDTKRIELLLQLLITSSISTYAHSYTQSIYFDLILRYEKFFGNNLNYLVPQILISFLDERGFKNNSPKMRSKVALMFNKFVKSQIKSKSSDKQQNFTEDILKRLQDFLKLDIIPNESDDTTNGFVTKTTKALNIFDEIRYSITTEDQLNVYETVAILIISNQNFDINRKQFLMKTLLMNPIWDKFEEICAKLLNEMNAQNGKLVTESNQLVVKQYCNQISHLISLAARTSKAFSNIHTIKSIGLQDLYLQSFNHFVKALSLGLNEDMLFIIQSSTRQFLHRCIVCLDESDIVPLLPSAIQSLFLLSQELNSKTLQELIPLLNQVVTKFKHSWLFQRDLTPFFKQMFSPLILSFFSVISQTLNTEEKLSIQKSYYTFLSILVTNNIMDPFLVIEVPLMEQILITVFQGSVDFPDAVTQRICFQILRKFVEFFGNSSQLAANESEGKGAEKEVKSIGSHEFVQFIYKSIIPACFVAPIRHNEDSQLVNECIICLKTIQSTRGTQELSTYLSSQFFPQHFPNYCNSAQLIQTLIDNDLKATKRALKIFCQQFKQNEIT</sequence>
<evidence type="ECO:0000256" key="2">
    <source>
        <dbReference type="ARBA" id="ARBA00018928"/>
    </source>
</evidence>
<keyword evidence="5 10" id="KW-0820">tRNA-binding</keyword>
<evidence type="ECO:0000256" key="4">
    <source>
        <dbReference type="ARBA" id="ARBA00022490"/>
    </source>
</evidence>
<evidence type="ECO:0000256" key="10">
    <source>
        <dbReference type="RuleBase" id="RU366037"/>
    </source>
</evidence>
<evidence type="ECO:0000256" key="5">
    <source>
        <dbReference type="ARBA" id="ARBA00022555"/>
    </source>
</evidence>
<evidence type="ECO:0000256" key="7">
    <source>
        <dbReference type="ARBA" id="ARBA00023242"/>
    </source>
</evidence>
<dbReference type="Proteomes" id="UP000728032">
    <property type="component" value="Unassembled WGS sequence"/>
</dbReference>
<comment type="function">
    <text evidence="10">tRNA nucleus export receptor which facilitates tRNA translocation across the nuclear pore complex.</text>
</comment>